<dbReference type="EMBL" id="CP009359">
    <property type="protein sequence ID" value="AIW17488.1"/>
    <property type="molecule type" value="Genomic_DNA"/>
</dbReference>
<dbReference type="PATRIC" id="fig|1051646.9.peg.5044"/>
<reference evidence="1 4" key="3">
    <citation type="submission" date="2014-08" db="EMBL/GenBank/DDBJ databases">
        <title>First Complete Genome Sequence of the Shellfish Pathogen Vibrio tubiashii.</title>
        <authorList>
            <person name="Richards G.P."/>
            <person name="Needleman D.S."/>
            <person name="Watson M.A."/>
            <person name="Bono J.L."/>
        </authorList>
    </citation>
    <scope>NUCLEOTIDE SEQUENCE [LARGE SCALE GENOMIC DNA]</scope>
    <source>
        <strain evidence="1 4">ATCC 19109</strain>
        <plasmid evidence="1">p48</plasmid>
        <plasmid evidence="4">Plasmid p48</plasmid>
    </source>
</reference>
<evidence type="ECO:0000313" key="2">
    <source>
        <dbReference type="EMBL" id="EGU54479.1"/>
    </source>
</evidence>
<dbReference type="GeneID" id="23448154"/>
<evidence type="ECO:0000313" key="1">
    <source>
        <dbReference type="EMBL" id="AIW17488.1"/>
    </source>
</evidence>
<evidence type="ECO:0000313" key="4">
    <source>
        <dbReference type="Proteomes" id="UP000030071"/>
    </source>
</evidence>
<keyword evidence="3" id="KW-1185">Reference proteome</keyword>
<dbReference type="RefSeq" id="WP_004745299.1">
    <property type="nucleotide sequence ID" value="NZ_AFWI01000154.1"/>
</dbReference>
<sequence length="81" mass="9160">MFIQIIPKSEHLMYASTIESLEDIAKTDACKNKYIHCTFPYEQYEERTSLGRNLENLGVVGLLWGGQLKVSLNKPVLDDAA</sequence>
<reference evidence="2" key="1">
    <citation type="submission" date="2011-08" db="EMBL/GenBank/DDBJ databases">
        <authorList>
            <person name="Hoffman M."/>
            <person name="Strain E.A."/>
            <person name="Brown E."/>
            <person name="Allard M.W."/>
        </authorList>
    </citation>
    <scope>NUCLEOTIDE SEQUENCE</scope>
    <source>
        <strain evidence="2">ATCC 19109</strain>
    </source>
</reference>
<gene>
    <name evidence="1" type="ORF">IX91_25870</name>
    <name evidence="2" type="ORF">VITU9109_02857</name>
</gene>
<dbReference type="EMBL" id="AFWI01000154">
    <property type="protein sequence ID" value="EGU54479.1"/>
    <property type="molecule type" value="Genomic_DNA"/>
</dbReference>
<dbReference type="KEGG" id="vtu:IX91_25870"/>
<dbReference type="AlphaFoldDB" id="F9T6S4"/>
<dbReference type="HOGENOM" id="CLU_2573002_0_0_6"/>
<accession>F9T6S4</accession>
<proteinExistence type="predicted"/>
<keyword evidence="1" id="KW-0614">Plasmid</keyword>
<evidence type="ECO:0000313" key="3">
    <source>
        <dbReference type="Proteomes" id="UP000003836"/>
    </source>
</evidence>
<dbReference type="Proteomes" id="UP000003836">
    <property type="component" value="Unassembled WGS sequence"/>
</dbReference>
<reference evidence="2 3" key="2">
    <citation type="journal article" date="2012" name="Int. J. Syst. Evol. Microbiol.">
        <title>Vibrio caribbeanicus sp. nov., isolated from the marine sponge Scleritoderma cyanea.</title>
        <authorList>
            <person name="Hoffmann M."/>
            <person name="Monday S.R."/>
            <person name="Allard M.W."/>
            <person name="Strain E.A."/>
            <person name="Whittaker P."/>
            <person name="Naum M."/>
            <person name="McCarthy P.J."/>
            <person name="Lopez J.V."/>
            <person name="Fischer M."/>
            <person name="Brown E.W."/>
        </authorList>
    </citation>
    <scope>NUCLEOTIDE SEQUENCE [LARGE SCALE GENOMIC DNA]</scope>
    <source>
        <strain evidence="2 3">ATCC 19109</strain>
    </source>
</reference>
<organism evidence="1 4">
    <name type="scientific">Vibrio tubiashii ATCC 19109</name>
    <dbReference type="NCBI Taxonomy" id="1051646"/>
    <lineage>
        <taxon>Bacteria</taxon>
        <taxon>Pseudomonadati</taxon>
        <taxon>Pseudomonadota</taxon>
        <taxon>Gammaproteobacteria</taxon>
        <taxon>Vibrionales</taxon>
        <taxon>Vibrionaceae</taxon>
        <taxon>Vibrio</taxon>
        <taxon>Vibrio oreintalis group</taxon>
    </lineage>
</organism>
<protein>
    <submittedName>
        <fullName evidence="1">Uncharacterized protein</fullName>
    </submittedName>
</protein>
<geneLocation type="plasmid" evidence="1 4">
    <name>p48</name>
</geneLocation>
<name>F9T6S4_9VIBR</name>
<dbReference type="Proteomes" id="UP000030071">
    <property type="component" value="Plasmid p48"/>
</dbReference>